<feature type="region of interest" description="Disordered" evidence="5">
    <location>
        <begin position="385"/>
        <end position="425"/>
    </location>
</feature>
<dbReference type="AlphaFoldDB" id="A0A564WAN5"/>
<sequence length="425" mass="45780">MIRWLVFLILTAALAVVGASVARAPGQVTFEWQGYHVETTAGVVILALIGLVIVLFVLDRLLVIIGQARRKLSGGGRERRQRRGYEALSRGLVAVAAGDASTAGKQARRAASLLDNRPLTMLLSAQAAQLQGDDRAAADFFGTLRTMEGTQFLGLRGLLNQAMKREDWGQALSLAEEAHRLNPKSEWVVSTLFDLQKQLGRWRDAEATFDEAVKLKLIPEGHIARERAEIVAGQSEMGDGSERLRLAAKAFKADPSYTPAAVRYVELLLTEGDFGRAASTVERAWEHDPEPELAELYWRARRCDDAGKKLDAAKRLAKRNPENLESRIVLAAAALEARAWSEARAALAPAAGADAVPRVCRLMAALEEGEHGDLAAARTWLMRAAGDEAPAAPPTPPQAANDAQAAEAEATQGATAEAPQPAPAR</sequence>
<dbReference type="InterPro" id="IPR011990">
    <property type="entry name" value="TPR-like_helical_dom_sf"/>
</dbReference>
<evidence type="ECO:0000256" key="5">
    <source>
        <dbReference type="SAM" id="MobiDB-lite"/>
    </source>
</evidence>
<dbReference type="Gene3D" id="1.25.40.10">
    <property type="entry name" value="Tetratricopeptide repeat domain"/>
    <property type="match status" value="2"/>
</dbReference>
<dbReference type="SUPFAM" id="SSF48452">
    <property type="entry name" value="TPR-like"/>
    <property type="match status" value="1"/>
</dbReference>
<evidence type="ECO:0000313" key="8">
    <source>
        <dbReference type="EMBL" id="VUX45522.1"/>
    </source>
</evidence>
<feature type="domain" description="HemY N-terminal" evidence="7">
    <location>
        <begin position="26"/>
        <end position="132"/>
    </location>
</feature>
<comment type="caution">
    <text evidence="8">The sequence shown here is derived from an EMBL/GenBank/DDBJ whole genome shotgun (WGS) entry which is preliminary data.</text>
</comment>
<feature type="transmembrane region" description="Helical" evidence="6">
    <location>
        <begin position="39"/>
        <end position="63"/>
    </location>
</feature>
<gene>
    <name evidence="8" type="ORF">DF3PA_130020</name>
</gene>
<evidence type="ECO:0000256" key="4">
    <source>
        <dbReference type="ARBA" id="ARBA00023136"/>
    </source>
</evidence>
<dbReference type="GO" id="GO:0016020">
    <property type="term" value="C:membrane"/>
    <property type="evidence" value="ECO:0007669"/>
    <property type="project" value="UniProtKB-SubCell"/>
</dbReference>
<feature type="compositionally biased region" description="Low complexity" evidence="5">
    <location>
        <begin position="398"/>
        <end position="419"/>
    </location>
</feature>
<organism evidence="8 9">
    <name type="scientific">Candidatus Defluviicoccus seviourii</name>
    <dbReference type="NCBI Taxonomy" id="2565273"/>
    <lineage>
        <taxon>Bacteria</taxon>
        <taxon>Pseudomonadati</taxon>
        <taxon>Pseudomonadota</taxon>
        <taxon>Alphaproteobacteria</taxon>
        <taxon>Rhodospirillales</taxon>
        <taxon>Rhodospirillaceae</taxon>
        <taxon>Defluviicoccus</taxon>
    </lineage>
</organism>
<keyword evidence="3 6" id="KW-1133">Transmembrane helix</keyword>
<dbReference type="Pfam" id="PF14559">
    <property type="entry name" value="TPR_19"/>
    <property type="match status" value="1"/>
</dbReference>
<accession>A0A564WAN5</accession>
<evidence type="ECO:0000256" key="3">
    <source>
        <dbReference type="ARBA" id="ARBA00022989"/>
    </source>
</evidence>
<dbReference type="Proteomes" id="UP000326641">
    <property type="component" value="Unassembled WGS sequence"/>
</dbReference>
<dbReference type="InterPro" id="IPR010817">
    <property type="entry name" value="HemY_N"/>
</dbReference>
<comment type="subcellular location">
    <subcellularLocation>
        <location evidence="1">Membrane</location>
    </subcellularLocation>
</comment>
<evidence type="ECO:0000313" key="9">
    <source>
        <dbReference type="Proteomes" id="UP000326641"/>
    </source>
</evidence>
<proteinExistence type="predicted"/>
<dbReference type="EMBL" id="UXAT02000005">
    <property type="protein sequence ID" value="VUX45522.1"/>
    <property type="molecule type" value="Genomic_DNA"/>
</dbReference>
<reference evidence="8" key="1">
    <citation type="submission" date="2018-11" db="EMBL/GenBank/DDBJ databases">
        <authorList>
            <person name="Onetto C."/>
        </authorList>
    </citation>
    <scope>NUCLEOTIDE SEQUENCE [LARGE SCALE GENOMIC DNA]</scope>
</reference>
<dbReference type="Pfam" id="PF07219">
    <property type="entry name" value="HemY_N"/>
    <property type="match status" value="1"/>
</dbReference>
<evidence type="ECO:0000256" key="6">
    <source>
        <dbReference type="SAM" id="Phobius"/>
    </source>
</evidence>
<evidence type="ECO:0000256" key="2">
    <source>
        <dbReference type="ARBA" id="ARBA00022692"/>
    </source>
</evidence>
<keyword evidence="9" id="KW-1185">Reference proteome</keyword>
<protein>
    <recommendedName>
        <fullName evidence="7">HemY N-terminal domain-containing protein</fullName>
    </recommendedName>
</protein>
<keyword evidence="4 6" id="KW-0472">Membrane</keyword>
<name>A0A564WAN5_9PROT</name>
<evidence type="ECO:0000259" key="7">
    <source>
        <dbReference type="Pfam" id="PF07219"/>
    </source>
</evidence>
<evidence type="ECO:0000256" key="1">
    <source>
        <dbReference type="ARBA" id="ARBA00004370"/>
    </source>
</evidence>
<keyword evidence="2 6" id="KW-0812">Transmembrane</keyword>